<protein>
    <submittedName>
        <fullName evidence="1">Uncharacterized protein</fullName>
    </submittedName>
</protein>
<sequence>MTTEFSPEAIAEYRKQVRECMLLARKPNGEPWLDEKEADQRLRTFTDDELAFGMPFNTPEEMASVLIEG</sequence>
<evidence type="ECO:0000313" key="1">
    <source>
        <dbReference type="EMBL" id="SJZ50379.1"/>
    </source>
</evidence>
<reference evidence="1 2" key="1">
    <citation type="submission" date="2017-02" db="EMBL/GenBank/DDBJ databases">
        <authorList>
            <person name="Peterson S.W."/>
        </authorList>
    </citation>
    <scope>NUCLEOTIDE SEQUENCE [LARGE SCALE GENOMIC DNA]</scope>
    <source>
        <strain evidence="1 2">ATCC 43324</strain>
    </source>
</reference>
<gene>
    <name evidence="1" type="ORF">SAMN02745202_00307</name>
</gene>
<proteinExistence type="predicted"/>
<dbReference type="RefSeq" id="WP_004381174.1">
    <property type="nucleotide sequence ID" value="NZ_FUXK01000003.1"/>
</dbReference>
<evidence type="ECO:0000313" key="2">
    <source>
        <dbReference type="Proteomes" id="UP000190065"/>
    </source>
</evidence>
<accession>A0A1T4L6L8</accession>
<dbReference type="GeneID" id="95426654"/>
<dbReference type="Proteomes" id="UP000190065">
    <property type="component" value="Unassembled WGS sequence"/>
</dbReference>
<organism evidence="1 2">
    <name type="scientific">Segatella oulorum</name>
    <dbReference type="NCBI Taxonomy" id="28136"/>
    <lineage>
        <taxon>Bacteria</taxon>
        <taxon>Pseudomonadati</taxon>
        <taxon>Bacteroidota</taxon>
        <taxon>Bacteroidia</taxon>
        <taxon>Bacteroidales</taxon>
        <taxon>Prevotellaceae</taxon>
        <taxon>Segatella</taxon>
    </lineage>
</organism>
<dbReference type="EMBL" id="FUXK01000003">
    <property type="protein sequence ID" value="SJZ50379.1"/>
    <property type="molecule type" value="Genomic_DNA"/>
</dbReference>
<dbReference type="AlphaFoldDB" id="A0A1T4L6L8"/>
<name>A0A1T4L6L8_9BACT</name>